<dbReference type="PANTHER" id="PTHR30537:SF26">
    <property type="entry name" value="GLYCINE CLEAVAGE SYSTEM TRANSCRIPTIONAL ACTIVATOR"/>
    <property type="match status" value="1"/>
</dbReference>
<keyword evidence="4" id="KW-0804">Transcription</keyword>
<dbReference type="InterPro" id="IPR036390">
    <property type="entry name" value="WH_DNA-bd_sf"/>
</dbReference>
<dbReference type="PRINTS" id="PR00039">
    <property type="entry name" value="HTHLYSR"/>
</dbReference>
<gene>
    <name evidence="6" type="primary">gcvA</name>
    <name evidence="6" type="ORF">MSZNOR_3174</name>
</gene>
<dbReference type="Gene3D" id="3.40.190.10">
    <property type="entry name" value="Periplasmic binding protein-like II"/>
    <property type="match status" value="2"/>
</dbReference>
<keyword evidence="2" id="KW-0805">Transcription regulation</keyword>
<proteinExistence type="inferred from homology"/>
<comment type="similarity">
    <text evidence="1">Belongs to the LysR transcriptional regulatory family.</text>
</comment>
<dbReference type="InterPro" id="IPR036388">
    <property type="entry name" value="WH-like_DNA-bd_sf"/>
</dbReference>
<dbReference type="PROSITE" id="PS50931">
    <property type="entry name" value="HTH_LYSR"/>
    <property type="match status" value="1"/>
</dbReference>
<reference evidence="6 7" key="1">
    <citation type="submission" date="2023-03" db="EMBL/GenBank/DDBJ databases">
        <authorList>
            <person name="Pearce D."/>
        </authorList>
    </citation>
    <scope>NUCLEOTIDE SEQUENCE [LARGE SCALE GENOMIC DNA]</scope>
    <source>
        <strain evidence="6">Msz</strain>
    </source>
</reference>
<dbReference type="InterPro" id="IPR058163">
    <property type="entry name" value="LysR-type_TF_proteobact-type"/>
</dbReference>
<dbReference type="InterPro" id="IPR000847">
    <property type="entry name" value="LysR_HTH_N"/>
</dbReference>
<sequence length="326" mass="36177">MNNRLPPLNALRAFEAAARHLSFKKAADELHVTPAAISHQIKALEDHLGVRLFHRGNRTLALTPVAQASLGKLRGGFAQLAAAVEDMRTYDKASVLSVSVTPSFANKWLMPRLHRFIAKYPDIEVRITASTKLVDAQTMTLLQDRELEDVELGAIDVTIRFGSGYYPGFQVEKLSPSTVVPVCSPTLLEGDHPLREPSDLVHHTLLHVDPIYRFEYQSYWEIWLEAVGLKGEIDPVRGLHFNHAYLALEAAVDGLGVALTQSILAASDIMAGRLVAPFPQKLSMDFTYYLVYTAETAQRPSLVAFRQWLLDEIESMGSSEFAGVLL</sequence>
<dbReference type="SUPFAM" id="SSF46785">
    <property type="entry name" value="Winged helix' DNA-binding domain"/>
    <property type="match status" value="1"/>
</dbReference>
<evidence type="ECO:0000256" key="4">
    <source>
        <dbReference type="ARBA" id="ARBA00023163"/>
    </source>
</evidence>
<name>A0ABM9I4H6_9GAMM</name>
<evidence type="ECO:0000256" key="1">
    <source>
        <dbReference type="ARBA" id="ARBA00009437"/>
    </source>
</evidence>
<dbReference type="NCBIfam" id="NF008352">
    <property type="entry name" value="PRK11139.1"/>
    <property type="match status" value="1"/>
</dbReference>
<dbReference type="Pfam" id="PF00126">
    <property type="entry name" value="HTH_1"/>
    <property type="match status" value="1"/>
</dbReference>
<dbReference type="InterPro" id="IPR005119">
    <property type="entry name" value="LysR_subst-bd"/>
</dbReference>
<keyword evidence="7" id="KW-1185">Reference proteome</keyword>
<dbReference type="Proteomes" id="UP001162030">
    <property type="component" value="Chromosome"/>
</dbReference>
<dbReference type="Pfam" id="PF03466">
    <property type="entry name" value="LysR_substrate"/>
    <property type="match status" value="1"/>
</dbReference>
<organism evidence="6 7">
    <name type="scientific">Methylocaldum szegediense</name>
    <dbReference type="NCBI Taxonomy" id="73780"/>
    <lineage>
        <taxon>Bacteria</taxon>
        <taxon>Pseudomonadati</taxon>
        <taxon>Pseudomonadota</taxon>
        <taxon>Gammaproteobacteria</taxon>
        <taxon>Methylococcales</taxon>
        <taxon>Methylococcaceae</taxon>
        <taxon>Methylocaldum</taxon>
    </lineage>
</organism>
<keyword evidence="3" id="KW-0238">DNA-binding</keyword>
<evidence type="ECO:0000313" key="7">
    <source>
        <dbReference type="Proteomes" id="UP001162030"/>
    </source>
</evidence>
<evidence type="ECO:0000256" key="2">
    <source>
        <dbReference type="ARBA" id="ARBA00023015"/>
    </source>
</evidence>
<dbReference type="EMBL" id="OX458333">
    <property type="protein sequence ID" value="CAI8887369.1"/>
    <property type="molecule type" value="Genomic_DNA"/>
</dbReference>
<protein>
    <submittedName>
        <fullName evidence="6">Glycine cleavage system transcriptional activator</fullName>
    </submittedName>
</protein>
<dbReference type="PANTHER" id="PTHR30537">
    <property type="entry name" value="HTH-TYPE TRANSCRIPTIONAL REGULATOR"/>
    <property type="match status" value="1"/>
</dbReference>
<evidence type="ECO:0000259" key="5">
    <source>
        <dbReference type="PROSITE" id="PS50931"/>
    </source>
</evidence>
<dbReference type="SUPFAM" id="SSF53850">
    <property type="entry name" value="Periplasmic binding protein-like II"/>
    <property type="match status" value="1"/>
</dbReference>
<evidence type="ECO:0000256" key="3">
    <source>
        <dbReference type="ARBA" id="ARBA00023125"/>
    </source>
</evidence>
<accession>A0ABM9I4H6</accession>
<evidence type="ECO:0000313" key="6">
    <source>
        <dbReference type="EMBL" id="CAI8887369.1"/>
    </source>
</evidence>
<dbReference type="CDD" id="cd08432">
    <property type="entry name" value="PBP2_GcdR_TrpI_HvrB_AmpR_like"/>
    <property type="match status" value="1"/>
</dbReference>
<dbReference type="Gene3D" id="1.10.10.10">
    <property type="entry name" value="Winged helix-like DNA-binding domain superfamily/Winged helix DNA-binding domain"/>
    <property type="match status" value="1"/>
</dbReference>
<feature type="domain" description="HTH lysR-type" evidence="5">
    <location>
        <begin position="6"/>
        <end position="63"/>
    </location>
</feature>
<dbReference type="RefSeq" id="WP_317963294.1">
    <property type="nucleotide sequence ID" value="NZ_OX458333.1"/>
</dbReference>